<name>F2CUM7_HORVV</name>
<organism evidence="1">
    <name type="scientific">Hordeum vulgare subsp. vulgare</name>
    <name type="common">Domesticated barley</name>
    <dbReference type="NCBI Taxonomy" id="112509"/>
    <lineage>
        <taxon>Eukaryota</taxon>
        <taxon>Viridiplantae</taxon>
        <taxon>Streptophyta</taxon>
        <taxon>Embryophyta</taxon>
        <taxon>Tracheophyta</taxon>
        <taxon>Spermatophyta</taxon>
        <taxon>Magnoliopsida</taxon>
        <taxon>Liliopsida</taxon>
        <taxon>Poales</taxon>
        <taxon>Poaceae</taxon>
        <taxon>BOP clade</taxon>
        <taxon>Pooideae</taxon>
        <taxon>Triticodae</taxon>
        <taxon>Triticeae</taxon>
        <taxon>Hordeinae</taxon>
        <taxon>Hordeum</taxon>
    </lineage>
</organism>
<protein>
    <submittedName>
        <fullName evidence="1">Predicted protein</fullName>
    </submittedName>
</protein>
<accession>F2CUM7</accession>
<dbReference type="EMBL" id="AK355329">
    <property type="protein sequence ID" value="BAJ86548.1"/>
    <property type="molecule type" value="mRNA"/>
</dbReference>
<evidence type="ECO:0000313" key="1">
    <source>
        <dbReference type="EMBL" id="BAJ86548.1"/>
    </source>
</evidence>
<dbReference type="AlphaFoldDB" id="F2CUM7"/>
<reference evidence="1" key="1">
    <citation type="journal article" date="2011" name="Plant Physiol.">
        <title>Comprehensive sequence analysis of 24,783 barley full-length cDNAs derived from 12 clone libraries.</title>
        <authorList>
            <person name="Matsumoto T."/>
            <person name="Tanaka T."/>
            <person name="Sakai H."/>
            <person name="Amano N."/>
            <person name="Kanamori H."/>
            <person name="Kurita K."/>
            <person name="Kikuta A."/>
            <person name="Kamiya K."/>
            <person name="Yamamoto M."/>
            <person name="Ikawa H."/>
            <person name="Fujii N."/>
            <person name="Hori K."/>
            <person name="Itoh T."/>
            <person name="Sato K."/>
        </authorList>
    </citation>
    <scope>NUCLEOTIDE SEQUENCE</scope>
    <source>
        <tissue evidence="1">Shoot</tissue>
    </source>
</reference>
<sequence>MLLSVIINGCYIIMSISVLFV</sequence>
<proteinExistence type="evidence at transcript level"/>